<keyword evidence="3" id="KW-0436">Ligase</keyword>
<evidence type="ECO:0000259" key="5">
    <source>
        <dbReference type="PROSITE" id="PS50075"/>
    </source>
</evidence>
<dbReference type="PANTHER" id="PTHR45527">
    <property type="entry name" value="NONRIBOSOMAL PEPTIDE SYNTHETASE"/>
    <property type="match status" value="1"/>
</dbReference>
<evidence type="ECO:0000256" key="4">
    <source>
        <dbReference type="ARBA" id="ARBA00023268"/>
    </source>
</evidence>
<feature type="domain" description="Carrier" evidence="5">
    <location>
        <begin position="959"/>
        <end position="1042"/>
    </location>
</feature>
<keyword evidence="7" id="KW-1185">Reference proteome</keyword>
<dbReference type="GO" id="GO:0031177">
    <property type="term" value="F:phosphopantetheine binding"/>
    <property type="evidence" value="ECO:0007669"/>
    <property type="project" value="TreeGrafter"/>
</dbReference>
<accession>A0AAW0D094</accession>
<dbReference type="InterPro" id="IPR020845">
    <property type="entry name" value="AMP-binding_CS"/>
</dbReference>
<dbReference type="InterPro" id="IPR009081">
    <property type="entry name" value="PP-bd_ACP"/>
</dbReference>
<dbReference type="InterPro" id="IPR000873">
    <property type="entry name" value="AMP-dep_synth/lig_dom"/>
</dbReference>
<dbReference type="InterPro" id="IPR023213">
    <property type="entry name" value="CAT-like_dom_sf"/>
</dbReference>
<dbReference type="PANTHER" id="PTHR45527:SF1">
    <property type="entry name" value="FATTY ACID SYNTHASE"/>
    <property type="match status" value="1"/>
</dbReference>
<protein>
    <recommendedName>
        <fullName evidence="5">Carrier domain-containing protein</fullName>
    </recommendedName>
</protein>
<reference evidence="6 7" key="1">
    <citation type="submission" date="2024-01" db="EMBL/GenBank/DDBJ databases">
        <title>A draft genome for a cacao thread blight-causing isolate of Paramarasmius palmivorus.</title>
        <authorList>
            <person name="Baruah I.K."/>
            <person name="Bukari Y."/>
            <person name="Amoako-Attah I."/>
            <person name="Meinhardt L.W."/>
            <person name="Bailey B.A."/>
            <person name="Cohen S.P."/>
        </authorList>
    </citation>
    <scope>NUCLEOTIDE SEQUENCE [LARGE SCALE GENOMIC DNA]</scope>
    <source>
        <strain evidence="6 7">GH-12</strain>
    </source>
</reference>
<evidence type="ECO:0000256" key="1">
    <source>
        <dbReference type="ARBA" id="ARBA00022450"/>
    </source>
</evidence>
<dbReference type="GO" id="GO:0044550">
    <property type="term" value="P:secondary metabolite biosynthetic process"/>
    <property type="evidence" value="ECO:0007669"/>
    <property type="project" value="TreeGrafter"/>
</dbReference>
<evidence type="ECO:0000313" key="7">
    <source>
        <dbReference type="Proteomes" id="UP001383192"/>
    </source>
</evidence>
<gene>
    <name evidence="6" type="ORF">VNI00_007754</name>
</gene>
<dbReference type="InterPro" id="IPR036736">
    <property type="entry name" value="ACP-like_sf"/>
</dbReference>
<dbReference type="FunFam" id="3.40.50.980:FF:000001">
    <property type="entry name" value="Non-ribosomal peptide synthetase"/>
    <property type="match status" value="1"/>
</dbReference>
<dbReference type="Gene3D" id="3.30.300.30">
    <property type="match status" value="1"/>
</dbReference>
<dbReference type="SUPFAM" id="SSF56801">
    <property type="entry name" value="Acetyl-CoA synthetase-like"/>
    <property type="match status" value="1"/>
</dbReference>
<evidence type="ECO:0000313" key="6">
    <source>
        <dbReference type="EMBL" id="KAK7045501.1"/>
    </source>
</evidence>
<dbReference type="SUPFAM" id="SSF52777">
    <property type="entry name" value="CoA-dependent acyltransferases"/>
    <property type="match status" value="3"/>
</dbReference>
<dbReference type="SUPFAM" id="SSF47336">
    <property type="entry name" value="ACP-like"/>
    <property type="match status" value="1"/>
</dbReference>
<dbReference type="NCBIfam" id="TIGR01733">
    <property type="entry name" value="AA-adenyl-dom"/>
    <property type="match status" value="1"/>
</dbReference>
<dbReference type="InterPro" id="IPR045851">
    <property type="entry name" value="AMP-bd_C_sf"/>
</dbReference>
<dbReference type="Gene3D" id="3.30.559.10">
    <property type="entry name" value="Chloramphenicol acetyltransferase-like domain"/>
    <property type="match status" value="2"/>
</dbReference>
<dbReference type="EMBL" id="JAYKXP010000025">
    <property type="protein sequence ID" value="KAK7045501.1"/>
    <property type="molecule type" value="Genomic_DNA"/>
</dbReference>
<dbReference type="PROSITE" id="PS00455">
    <property type="entry name" value="AMP_BINDING"/>
    <property type="match status" value="1"/>
</dbReference>
<dbReference type="Gene3D" id="3.30.559.30">
    <property type="entry name" value="Nonribosomal peptide synthetase, condensation domain"/>
    <property type="match status" value="1"/>
</dbReference>
<dbReference type="GO" id="GO:0043041">
    <property type="term" value="P:amino acid activation for nonribosomal peptide biosynthetic process"/>
    <property type="evidence" value="ECO:0007669"/>
    <property type="project" value="TreeGrafter"/>
</dbReference>
<name>A0AAW0D094_9AGAR</name>
<evidence type="ECO:0000256" key="2">
    <source>
        <dbReference type="ARBA" id="ARBA00022553"/>
    </source>
</evidence>
<comment type="caution">
    <text evidence="6">The sequence shown here is derived from an EMBL/GenBank/DDBJ whole genome shotgun (WGS) entry which is preliminary data.</text>
</comment>
<dbReference type="Proteomes" id="UP001383192">
    <property type="component" value="Unassembled WGS sequence"/>
</dbReference>
<dbReference type="Gene3D" id="2.30.38.10">
    <property type="entry name" value="Luciferase, Domain 3"/>
    <property type="match status" value="1"/>
</dbReference>
<keyword evidence="4" id="KW-0511">Multifunctional enzyme</keyword>
<dbReference type="Pfam" id="PF00501">
    <property type="entry name" value="AMP-binding"/>
    <property type="match status" value="1"/>
</dbReference>
<evidence type="ECO:0000256" key="3">
    <source>
        <dbReference type="ARBA" id="ARBA00022598"/>
    </source>
</evidence>
<dbReference type="InterPro" id="IPR010071">
    <property type="entry name" value="AA_adenyl_dom"/>
</dbReference>
<sequence length="1504" mass="165428">MKARGLADLIHLPHINGQDIEAIYPLSQYQRTILFAKSQQLHTNVVCYRLSLPPDIYLTCLKNAWNHATEVVTTLRTGFDLSTDHGLALVYKPNVGRHAKWFESAEDSVYSGNTSTPDIASGEVPIAIEVEGSSPDGYILRFGIHRALCDHASVKLLMQFLHQVYFEQHTSPITVEFSDIIPAVESFFTNTASCTERPGSVWPHIRPDGTASLTWSFSRFSPTNFLGHTHCQALRMALVATMMLHSGTGSHHFIETVSCRSSLAPELQPVIGPYMLPSHTATGSAVSFLRLANKEEVLKYASAIHLAIHSPLDREDADIPGWNLTEGATMSSSPIRIDVLPSQAGSTEVHIQYHPSSLKEPVDIVAFAEHFISAFEMLSSVSHPTSIADIFRAISEAQREKILSFGTSGPNPDLDDWSRLLAHERVDAIATTSPSAIALDFESSSFMTYSELSSRSTALASELKAKGIRPEEMVPILFNVSFDMIIAILAVMKAGAAYVPLAPDHPRARWERILESISAKFLICGKDLASQTDVFAVQSAFPALTVLPYSHQSFISSSTSNSPAPSTIEESGFVYVFFTSGSTGTPKGVAVEHRNLRAFLNSGKGNVMSTPGMRRLLFSSYAFDVSVDDIFSTLTSGGTLGLVRREALLSDLPYWLDRMKPTHVAVTPSVGRYIPSEGLSHLRYVLFSGETLPVELAFRLSKTREVHNIMGPTEATIYCTEYTVPRLRPDGGSFGDRVPIGRPIDQNKTYILRPGTTELAVQGEVGEICIGGPQVARGYIGDGELSKAKFLPNPFDSSGTMFRTADLGRWNHLGLLDHLGRIDGQVKLRGLRIETGEIEYVVQKANPDLNAVHTDVIHVGDEQILAGVFMLKSLPVGVTDGDWTISSAIEEVARAVNLANSACDIHLPLYMKPTTWLCVTDLPMTTSGKTDRSALREKISAHITQMSGAPNGAIYHPRTPNEELVANIVANVLKLPVDNVDLNASLLALGGNSLQAMSLTAQLRDRGFDVNILRVLDYRVTLAELATSPIINGMQANGKSERTIYKPFALAPTGWKEAAKRLDINVQDIEDVHPVDVTARDWVRLALEHGGRGFGDLDAERFVWSWEQLRLREPILRTVFLDVDLNPEQKLRLDQALPFANSLGLTAAVLRPDIQGRGPFLDTSTAANAEEANALINKMFGDWNWDRTWLFASSRHHALHDFRSLGMQTEELSQLYHEGKAAFSKIERKRSVEGSFGAFMQAAHAPERQSSGRAFWDEYLADTTLPMWPPISEVSLSFYKDFATYGVHVVPWVGSLAPIAKKLGVTKGALARAAYAVAIAEKEKRDRTAIYEIVNGLSGLQLDPWGFCTHYQYTKVDTHPPGSEKSELERYIRVAQDCHQSYIKTLPYQASGCDMAAELLGAKSEPGQHFASALLNIFDLTEPQTPAQPSGNGSGSFSLHQRFTTTEQSSFVGVNLPLNVVVRIMDHVTVLICPYDLSIINKAEMEAFVQKHIDVLETLKEILV</sequence>
<proteinExistence type="predicted"/>
<dbReference type="Gene3D" id="3.40.50.980">
    <property type="match status" value="2"/>
</dbReference>
<dbReference type="PROSITE" id="PS50075">
    <property type="entry name" value="CARRIER"/>
    <property type="match status" value="1"/>
</dbReference>
<keyword evidence="1" id="KW-0596">Phosphopantetheine</keyword>
<dbReference type="GO" id="GO:0005737">
    <property type="term" value="C:cytoplasm"/>
    <property type="evidence" value="ECO:0007669"/>
    <property type="project" value="TreeGrafter"/>
</dbReference>
<dbReference type="GO" id="GO:0016874">
    <property type="term" value="F:ligase activity"/>
    <property type="evidence" value="ECO:0007669"/>
    <property type="project" value="UniProtKB-KW"/>
</dbReference>
<dbReference type="Pfam" id="PF00550">
    <property type="entry name" value="PP-binding"/>
    <property type="match status" value="1"/>
</dbReference>
<dbReference type="Gene3D" id="1.10.1200.10">
    <property type="entry name" value="ACP-like"/>
    <property type="match status" value="1"/>
</dbReference>
<organism evidence="6 7">
    <name type="scientific">Paramarasmius palmivorus</name>
    <dbReference type="NCBI Taxonomy" id="297713"/>
    <lineage>
        <taxon>Eukaryota</taxon>
        <taxon>Fungi</taxon>
        <taxon>Dikarya</taxon>
        <taxon>Basidiomycota</taxon>
        <taxon>Agaricomycotina</taxon>
        <taxon>Agaricomycetes</taxon>
        <taxon>Agaricomycetidae</taxon>
        <taxon>Agaricales</taxon>
        <taxon>Marasmiineae</taxon>
        <taxon>Marasmiaceae</taxon>
        <taxon>Paramarasmius</taxon>
    </lineage>
</organism>
<dbReference type="CDD" id="cd05918">
    <property type="entry name" value="A_NRPS_SidN3_like"/>
    <property type="match status" value="1"/>
</dbReference>
<keyword evidence="2" id="KW-0597">Phosphoprotein</keyword>